<name>A0ABT4XW43_9RHOB</name>
<sequence>MEPDWCPPHAYVPGKTPRHPEGLFDPLKRVDQGNPEQSIAWREGLRMLQSGYYWEAHEVLEAVWMAIPDGQPERKAVQGVIQIANAALKWRMQKPKAARRLQTIAMALLHEAGLSQGGQVMGLTAAEIDALWACCKAESCIKDAL</sequence>
<dbReference type="Pfam" id="PF03745">
    <property type="entry name" value="DUF309"/>
    <property type="match status" value="1"/>
</dbReference>
<dbReference type="Gene3D" id="1.10.3450.10">
    <property type="entry name" value="TTHA0068-like"/>
    <property type="match status" value="1"/>
</dbReference>
<dbReference type="InterPro" id="IPR023203">
    <property type="entry name" value="TTHA0068_sf"/>
</dbReference>
<protein>
    <submittedName>
        <fullName evidence="1">DUF309 domain-containing protein</fullName>
    </submittedName>
</protein>
<reference evidence="1 2" key="1">
    <citation type="submission" date="2023-01" db="EMBL/GenBank/DDBJ databases">
        <title>Thalassococcus onchidii sp. nov., isolated from a marine invertebrate from the South China Sea.</title>
        <authorList>
            <person name="Xu S."/>
            <person name="Liu Z."/>
            <person name="Xu Y."/>
        </authorList>
    </citation>
    <scope>NUCLEOTIDE SEQUENCE [LARGE SCALE GENOMIC DNA]</scope>
    <source>
        <strain evidence="1 2">KCTC 32084</strain>
    </source>
</reference>
<organism evidence="1 2">
    <name type="scientific">Thalassococcus lentus</name>
    <dbReference type="NCBI Taxonomy" id="1210524"/>
    <lineage>
        <taxon>Bacteria</taxon>
        <taxon>Pseudomonadati</taxon>
        <taxon>Pseudomonadota</taxon>
        <taxon>Alphaproteobacteria</taxon>
        <taxon>Rhodobacterales</taxon>
        <taxon>Roseobacteraceae</taxon>
        <taxon>Thalassococcus</taxon>
    </lineage>
</organism>
<dbReference type="Proteomes" id="UP001210720">
    <property type="component" value="Unassembled WGS sequence"/>
</dbReference>
<dbReference type="EMBL" id="JAQIOY010000006">
    <property type="protein sequence ID" value="MDA7426028.1"/>
    <property type="molecule type" value="Genomic_DNA"/>
</dbReference>
<evidence type="ECO:0000313" key="2">
    <source>
        <dbReference type="Proteomes" id="UP001210720"/>
    </source>
</evidence>
<keyword evidence="2" id="KW-1185">Reference proteome</keyword>
<proteinExistence type="predicted"/>
<dbReference type="InterPro" id="IPR005500">
    <property type="entry name" value="DUF309"/>
</dbReference>
<accession>A0ABT4XW43</accession>
<gene>
    <name evidence="1" type="ORF">PFY00_14940</name>
</gene>
<comment type="caution">
    <text evidence="1">The sequence shown here is derived from an EMBL/GenBank/DDBJ whole genome shotgun (WGS) entry which is preliminary data.</text>
</comment>
<dbReference type="RefSeq" id="WP_271433383.1">
    <property type="nucleotide sequence ID" value="NZ_JAQIOY010000006.1"/>
</dbReference>
<dbReference type="SUPFAM" id="SSF140663">
    <property type="entry name" value="TTHA0068-like"/>
    <property type="match status" value="1"/>
</dbReference>
<evidence type="ECO:0000313" key="1">
    <source>
        <dbReference type="EMBL" id="MDA7426028.1"/>
    </source>
</evidence>